<feature type="region of interest" description="Disordered" evidence="1">
    <location>
        <begin position="42"/>
        <end position="61"/>
    </location>
</feature>
<dbReference type="RefSeq" id="XP_002501204.1">
    <property type="nucleotide sequence ID" value="XM_002501158.1"/>
</dbReference>
<dbReference type="PANTHER" id="PTHR43745:SF2">
    <property type="entry name" value="NITROREDUCTASE MJ1384-RELATED"/>
    <property type="match status" value="1"/>
</dbReference>
<dbReference type="Pfam" id="PF00881">
    <property type="entry name" value="Nitroreductase"/>
    <property type="match status" value="1"/>
</dbReference>
<gene>
    <name evidence="3" type="ORF">MICPUN_57491</name>
</gene>
<protein>
    <recommendedName>
        <fullName evidence="2">Nitroreductase domain-containing protein</fullName>
    </recommendedName>
</protein>
<dbReference type="OrthoDB" id="10643662at2759"/>
<dbReference type="OMA" id="VNDEACD"/>
<dbReference type="Gene3D" id="3.40.109.10">
    <property type="entry name" value="NADH Oxidase"/>
    <property type="match status" value="1"/>
</dbReference>
<dbReference type="InterPro" id="IPR000415">
    <property type="entry name" value="Nitroreductase-like"/>
</dbReference>
<evidence type="ECO:0000256" key="1">
    <source>
        <dbReference type="SAM" id="MobiDB-lite"/>
    </source>
</evidence>
<dbReference type="SUPFAM" id="SSF55469">
    <property type="entry name" value="FMN-dependent nitroreductase-like"/>
    <property type="match status" value="1"/>
</dbReference>
<dbReference type="CDD" id="cd02142">
    <property type="entry name" value="McbC_SagB-like_oxidoreductase"/>
    <property type="match status" value="1"/>
</dbReference>
<sequence>MRVIIAPCSSPVRLFAPRTRLVGRSRRPSGVAASFSFEGRVTSETSEARSKHAGAGGHAGTYPPIVRFTERGIHGAGDEPHCPIPLITGLEYKAAPDGAVHLPPPDIRGHDSHPFEWVVAERRCCRDFAELPSGHLHLWEIAQLSWAAQGITAPETAPDEFGHAGASRRTAPSGGRLYPLTLYVIASQAVGGITPGPYEYLPESHALLPIGPQCPPQQGEVNDEACDDEGGDPEVLQKLLRSTVPQVAQLKHQSWMDAAGAVFLISGNPSLTKSHGGLYERFGEDLVKFEAGCAAENLALQATALGLGATFVGAFEASEVKDAIASRDEGEVPLLMMAVGVPKGSLREHHDGLGGAIPSDK</sequence>
<dbReference type="PANTHER" id="PTHR43745">
    <property type="entry name" value="NITROREDUCTASE MJ1384-RELATED"/>
    <property type="match status" value="1"/>
</dbReference>
<reference evidence="3 4" key="1">
    <citation type="journal article" date="2009" name="Science">
        <title>Green evolution and dynamic adaptations revealed by genomes of the marine picoeukaryotes Micromonas.</title>
        <authorList>
            <person name="Worden A.Z."/>
            <person name="Lee J.H."/>
            <person name="Mock T."/>
            <person name="Rouze P."/>
            <person name="Simmons M.P."/>
            <person name="Aerts A.L."/>
            <person name="Allen A.E."/>
            <person name="Cuvelier M.L."/>
            <person name="Derelle E."/>
            <person name="Everett M.V."/>
            <person name="Foulon E."/>
            <person name="Grimwood J."/>
            <person name="Gundlach H."/>
            <person name="Henrissat B."/>
            <person name="Napoli C."/>
            <person name="McDonald S.M."/>
            <person name="Parker M.S."/>
            <person name="Rombauts S."/>
            <person name="Salamov A."/>
            <person name="Von Dassow P."/>
            <person name="Badger J.H."/>
            <person name="Coutinho P.M."/>
            <person name="Demir E."/>
            <person name="Dubchak I."/>
            <person name="Gentemann C."/>
            <person name="Eikrem W."/>
            <person name="Gready J.E."/>
            <person name="John U."/>
            <person name="Lanier W."/>
            <person name="Lindquist E.A."/>
            <person name="Lucas S."/>
            <person name="Mayer K.F."/>
            <person name="Moreau H."/>
            <person name="Not F."/>
            <person name="Otillar R."/>
            <person name="Panaud O."/>
            <person name="Pangilinan J."/>
            <person name="Paulsen I."/>
            <person name="Piegu B."/>
            <person name="Poliakov A."/>
            <person name="Robbens S."/>
            <person name="Schmutz J."/>
            <person name="Toulza E."/>
            <person name="Wyss T."/>
            <person name="Zelensky A."/>
            <person name="Zhou K."/>
            <person name="Armbrust E.V."/>
            <person name="Bhattacharya D."/>
            <person name="Goodenough U.W."/>
            <person name="Van de Peer Y."/>
            <person name="Grigoriev I.V."/>
        </authorList>
    </citation>
    <scope>NUCLEOTIDE SEQUENCE [LARGE SCALE GENOMIC DNA]</scope>
    <source>
        <strain evidence="4">RCC299 / NOUM17</strain>
    </source>
</reference>
<dbReference type="InterPro" id="IPR029479">
    <property type="entry name" value="Nitroreductase"/>
</dbReference>
<proteinExistence type="predicted"/>
<accession>C1E569</accession>
<evidence type="ECO:0000259" key="2">
    <source>
        <dbReference type="Pfam" id="PF00881"/>
    </source>
</evidence>
<organism evidence="3 4">
    <name type="scientific">Micromonas commoda (strain RCC299 / NOUM17 / CCMP2709)</name>
    <name type="common">Picoplanktonic green alga</name>
    <dbReference type="NCBI Taxonomy" id="296587"/>
    <lineage>
        <taxon>Eukaryota</taxon>
        <taxon>Viridiplantae</taxon>
        <taxon>Chlorophyta</taxon>
        <taxon>Mamiellophyceae</taxon>
        <taxon>Mamiellales</taxon>
        <taxon>Mamiellaceae</taxon>
        <taxon>Micromonas</taxon>
    </lineage>
</organism>
<evidence type="ECO:0000313" key="3">
    <source>
        <dbReference type="EMBL" id="ACO62462.1"/>
    </source>
</evidence>
<keyword evidence="4" id="KW-1185">Reference proteome</keyword>
<dbReference type="InParanoid" id="C1E569"/>
<name>C1E569_MICCC</name>
<evidence type="ECO:0000313" key="4">
    <source>
        <dbReference type="Proteomes" id="UP000002009"/>
    </source>
</evidence>
<dbReference type="GeneID" id="8242868"/>
<dbReference type="Proteomes" id="UP000002009">
    <property type="component" value="Chromosome 4"/>
</dbReference>
<dbReference type="InterPro" id="IPR052544">
    <property type="entry name" value="Bacteriocin_Proc_Enz"/>
</dbReference>
<dbReference type="KEGG" id="mis:MICPUN_57491"/>
<dbReference type="EMBL" id="CP001325">
    <property type="protein sequence ID" value="ACO62462.1"/>
    <property type="molecule type" value="Genomic_DNA"/>
</dbReference>
<dbReference type="GO" id="GO:0016491">
    <property type="term" value="F:oxidoreductase activity"/>
    <property type="evidence" value="ECO:0007669"/>
    <property type="project" value="InterPro"/>
</dbReference>
<dbReference type="AlphaFoldDB" id="C1E569"/>
<feature type="domain" description="Nitroreductase" evidence="2">
    <location>
        <begin position="120"/>
        <end position="340"/>
    </location>
</feature>